<dbReference type="Gene3D" id="3.90.1150.10">
    <property type="entry name" value="Aspartate Aminotransferase, domain 1"/>
    <property type="match status" value="1"/>
</dbReference>
<dbReference type="GO" id="GO:0030170">
    <property type="term" value="F:pyridoxal phosphate binding"/>
    <property type="evidence" value="ECO:0007669"/>
    <property type="project" value="InterPro"/>
</dbReference>
<name>A0A1R3RY28_ASPC5</name>
<keyword evidence="2" id="KW-0663">Pyridoxal phosphate</keyword>
<dbReference type="GO" id="GO:0003824">
    <property type="term" value="F:catalytic activity"/>
    <property type="evidence" value="ECO:0007669"/>
    <property type="project" value="InterPro"/>
</dbReference>
<evidence type="ECO:0000256" key="2">
    <source>
        <dbReference type="ARBA" id="ARBA00022898"/>
    </source>
</evidence>
<dbReference type="STRING" id="602072.A0A1R3RY28"/>
<dbReference type="VEuPathDB" id="FungiDB:ASPCADRAFT_1037"/>
<accession>A0A1R3RY28</accession>
<evidence type="ECO:0000313" key="5">
    <source>
        <dbReference type="Proteomes" id="UP000188318"/>
    </source>
</evidence>
<dbReference type="EMBL" id="KV907494">
    <property type="protein sequence ID" value="OOF99360.1"/>
    <property type="molecule type" value="Genomic_DNA"/>
</dbReference>
<dbReference type="PROSITE" id="PS00105">
    <property type="entry name" value="AA_TRANSFER_CLASS_1"/>
    <property type="match status" value="1"/>
</dbReference>
<dbReference type="PANTHER" id="PTHR43510:SF1">
    <property type="entry name" value="AMINOTRANSFERASE FUNCTION, HYPOTHETICAL (EUROFUNG)"/>
    <property type="match status" value="1"/>
</dbReference>
<dbReference type="InterPro" id="IPR004839">
    <property type="entry name" value="Aminotransferase_I/II_large"/>
</dbReference>
<dbReference type="SUPFAM" id="SSF53383">
    <property type="entry name" value="PLP-dependent transferases"/>
    <property type="match status" value="1"/>
</dbReference>
<dbReference type="OrthoDB" id="7042322at2759"/>
<dbReference type="PANTHER" id="PTHR43510">
    <property type="entry name" value="AMINOTRANSFERASE FUNCTION, HYPOTHETICAL (EUROFUNG)"/>
    <property type="match status" value="1"/>
</dbReference>
<dbReference type="OMA" id="LVPGSQC"/>
<dbReference type="Proteomes" id="UP000188318">
    <property type="component" value="Unassembled WGS sequence"/>
</dbReference>
<feature type="domain" description="Aminotransferase class I/classII large" evidence="3">
    <location>
        <begin position="57"/>
        <end position="361"/>
    </location>
</feature>
<organism evidence="4 5">
    <name type="scientific">Aspergillus carbonarius (strain ITEM 5010)</name>
    <dbReference type="NCBI Taxonomy" id="602072"/>
    <lineage>
        <taxon>Eukaryota</taxon>
        <taxon>Fungi</taxon>
        <taxon>Dikarya</taxon>
        <taxon>Ascomycota</taxon>
        <taxon>Pezizomycotina</taxon>
        <taxon>Eurotiomycetes</taxon>
        <taxon>Eurotiomycetidae</taxon>
        <taxon>Eurotiales</taxon>
        <taxon>Aspergillaceae</taxon>
        <taxon>Aspergillus</taxon>
        <taxon>Aspergillus subgen. Circumdati</taxon>
    </lineage>
</organism>
<protein>
    <recommendedName>
        <fullName evidence="3">Aminotransferase class I/classII large domain-containing protein</fullName>
    </recommendedName>
</protein>
<dbReference type="Pfam" id="PF00155">
    <property type="entry name" value="Aminotran_1_2"/>
    <property type="match status" value="1"/>
</dbReference>
<keyword evidence="5" id="KW-1185">Reference proteome</keyword>
<proteinExistence type="inferred from homology"/>
<evidence type="ECO:0000313" key="4">
    <source>
        <dbReference type="EMBL" id="OOF99360.1"/>
    </source>
</evidence>
<dbReference type="InterPro" id="IPR015421">
    <property type="entry name" value="PyrdxlP-dep_Trfase_major"/>
</dbReference>
<dbReference type="InterPro" id="IPR015422">
    <property type="entry name" value="PyrdxlP-dep_Trfase_small"/>
</dbReference>
<dbReference type="InterPro" id="IPR004838">
    <property type="entry name" value="NHTrfase_class1_PyrdxlP-BS"/>
</dbReference>
<dbReference type="AlphaFoldDB" id="A0A1R3RY28"/>
<reference evidence="5" key="1">
    <citation type="journal article" date="2017" name="Genome Biol.">
        <title>Comparative genomics reveals high biological diversity and specific adaptations in the industrially and medically important fungal genus Aspergillus.</title>
        <authorList>
            <person name="de Vries R.P."/>
            <person name="Riley R."/>
            <person name="Wiebenga A."/>
            <person name="Aguilar-Osorio G."/>
            <person name="Amillis S."/>
            <person name="Uchima C.A."/>
            <person name="Anderluh G."/>
            <person name="Asadollahi M."/>
            <person name="Askin M."/>
            <person name="Barry K."/>
            <person name="Battaglia E."/>
            <person name="Bayram O."/>
            <person name="Benocci T."/>
            <person name="Braus-Stromeyer S.A."/>
            <person name="Caldana C."/>
            <person name="Canovas D."/>
            <person name="Cerqueira G.C."/>
            <person name="Chen F."/>
            <person name="Chen W."/>
            <person name="Choi C."/>
            <person name="Clum A."/>
            <person name="Dos Santos R.A."/>
            <person name="Damasio A.R."/>
            <person name="Diallinas G."/>
            <person name="Emri T."/>
            <person name="Fekete E."/>
            <person name="Flipphi M."/>
            <person name="Freyberg S."/>
            <person name="Gallo A."/>
            <person name="Gournas C."/>
            <person name="Habgood R."/>
            <person name="Hainaut M."/>
            <person name="Harispe M.L."/>
            <person name="Henrissat B."/>
            <person name="Hilden K.S."/>
            <person name="Hope R."/>
            <person name="Hossain A."/>
            <person name="Karabika E."/>
            <person name="Karaffa L."/>
            <person name="Karanyi Z."/>
            <person name="Krasevec N."/>
            <person name="Kuo A."/>
            <person name="Kusch H."/>
            <person name="LaButti K."/>
            <person name="Lagendijk E.L."/>
            <person name="Lapidus A."/>
            <person name="Levasseur A."/>
            <person name="Lindquist E."/>
            <person name="Lipzen A."/>
            <person name="Logrieco A.F."/>
            <person name="MacCabe A."/>
            <person name="Maekelae M.R."/>
            <person name="Malavazi I."/>
            <person name="Melin P."/>
            <person name="Meyer V."/>
            <person name="Mielnichuk N."/>
            <person name="Miskei M."/>
            <person name="Molnar A.P."/>
            <person name="Mule G."/>
            <person name="Ngan C.Y."/>
            <person name="Orejas M."/>
            <person name="Orosz E."/>
            <person name="Ouedraogo J.P."/>
            <person name="Overkamp K.M."/>
            <person name="Park H.-S."/>
            <person name="Perrone G."/>
            <person name="Piumi F."/>
            <person name="Punt P.J."/>
            <person name="Ram A.F."/>
            <person name="Ramon A."/>
            <person name="Rauscher S."/>
            <person name="Record E."/>
            <person name="Riano-Pachon D.M."/>
            <person name="Robert V."/>
            <person name="Roehrig J."/>
            <person name="Ruller R."/>
            <person name="Salamov A."/>
            <person name="Salih N.S."/>
            <person name="Samson R.A."/>
            <person name="Sandor E."/>
            <person name="Sanguinetti M."/>
            <person name="Schuetze T."/>
            <person name="Sepcic K."/>
            <person name="Shelest E."/>
            <person name="Sherlock G."/>
            <person name="Sophianopoulou V."/>
            <person name="Squina F.M."/>
            <person name="Sun H."/>
            <person name="Susca A."/>
            <person name="Todd R.B."/>
            <person name="Tsang A."/>
            <person name="Unkles S.E."/>
            <person name="van de Wiele N."/>
            <person name="van Rossen-Uffink D."/>
            <person name="Oliveira J.V."/>
            <person name="Vesth T.C."/>
            <person name="Visser J."/>
            <person name="Yu J.-H."/>
            <person name="Zhou M."/>
            <person name="Andersen M.R."/>
            <person name="Archer D.B."/>
            <person name="Baker S.E."/>
            <person name="Benoit I."/>
            <person name="Brakhage A.A."/>
            <person name="Braus G.H."/>
            <person name="Fischer R."/>
            <person name="Frisvad J.C."/>
            <person name="Goldman G.H."/>
            <person name="Houbraken J."/>
            <person name="Oakley B."/>
            <person name="Pocsi I."/>
            <person name="Scazzocchio C."/>
            <person name="Seiboth B."/>
            <person name="vanKuyk P.A."/>
            <person name="Wortman J."/>
            <person name="Dyer P.S."/>
            <person name="Grigoriev I.V."/>
        </authorList>
    </citation>
    <scope>NUCLEOTIDE SEQUENCE [LARGE SCALE GENOMIC DNA]</scope>
    <source>
        <strain evidence="5">ITEM 5010</strain>
    </source>
</reference>
<sequence>MPQISDFAVESWMDQHETTAVHNLAETCCASISLTDLVSFSQNTISTEDLLNPTAKQNYGAIRGSEALRSNIANLYSESTITKDHILVTNGGIAANFLALYSLIKPGDHVIVQYPTYQQLYSLPRSLGADVSLWCSDETNGWEVDVEELRKLVTDKTKLIIINTPQNPTGAILPTSILSSIISIAQTHDLTILSDEVYRPLFHSSPSPPPPSLLTFNYPKTLITSSTSKAYSLAGLRVGWLASPSPALIDLCASTRHYTTISVSQIDDHIASLALSPPTVTNLLSRNLTLAKENLTILSNFIDEFNWAIQWTKPVAGSTAFLKFVDRNKRPLDDEVLCTKLMERVGVLVAPGRVCFGNGNEKGNGDFAGYVRVGYVCEREVLVEGLKAWRRFMEEEYEKCPVLEK</sequence>
<dbReference type="InterPro" id="IPR015424">
    <property type="entry name" value="PyrdxlP-dep_Trfase"/>
</dbReference>
<evidence type="ECO:0000256" key="1">
    <source>
        <dbReference type="ARBA" id="ARBA00007441"/>
    </source>
</evidence>
<evidence type="ECO:0000259" key="3">
    <source>
        <dbReference type="Pfam" id="PF00155"/>
    </source>
</evidence>
<dbReference type="CDD" id="cd00609">
    <property type="entry name" value="AAT_like"/>
    <property type="match status" value="1"/>
</dbReference>
<comment type="similarity">
    <text evidence="1">Belongs to the class-I pyridoxal-phosphate-dependent aminotransferase family.</text>
</comment>
<gene>
    <name evidence="4" type="ORF">ASPCADRAFT_1037</name>
</gene>
<dbReference type="Gene3D" id="3.40.640.10">
    <property type="entry name" value="Type I PLP-dependent aspartate aminotransferase-like (Major domain)"/>
    <property type="match status" value="1"/>
</dbReference>